<name>A0AAE1DZZ8_9GAST</name>
<accession>A0AAE1DZZ8</accession>
<feature type="compositionally biased region" description="Basic and acidic residues" evidence="1">
    <location>
        <begin position="23"/>
        <end position="34"/>
    </location>
</feature>
<reference evidence="2" key="1">
    <citation type="journal article" date="2023" name="G3 (Bethesda)">
        <title>A reference genome for the long-term kleptoplast-retaining sea slug Elysia crispata morphotype clarki.</title>
        <authorList>
            <person name="Eastman K.E."/>
            <person name="Pendleton A.L."/>
            <person name="Shaikh M.A."/>
            <person name="Suttiyut T."/>
            <person name="Ogas R."/>
            <person name="Tomko P."/>
            <person name="Gavelis G."/>
            <person name="Widhalm J.R."/>
            <person name="Wisecaver J.H."/>
        </authorList>
    </citation>
    <scope>NUCLEOTIDE SEQUENCE</scope>
    <source>
        <strain evidence="2">ECLA1</strain>
    </source>
</reference>
<protein>
    <submittedName>
        <fullName evidence="2">Uncharacterized protein</fullName>
    </submittedName>
</protein>
<organism evidence="2 3">
    <name type="scientific">Elysia crispata</name>
    <name type="common">lettuce slug</name>
    <dbReference type="NCBI Taxonomy" id="231223"/>
    <lineage>
        <taxon>Eukaryota</taxon>
        <taxon>Metazoa</taxon>
        <taxon>Spiralia</taxon>
        <taxon>Lophotrochozoa</taxon>
        <taxon>Mollusca</taxon>
        <taxon>Gastropoda</taxon>
        <taxon>Heterobranchia</taxon>
        <taxon>Euthyneura</taxon>
        <taxon>Panpulmonata</taxon>
        <taxon>Sacoglossa</taxon>
        <taxon>Placobranchoidea</taxon>
        <taxon>Plakobranchidae</taxon>
        <taxon>Elysia</taxon>
    </lineage>
</organism>
<sequence length="238" mass="25703">MVFPFSVSTRASRGSGGPVNRAFRHDTGETGTRERRREALCFMVQALLRELLRPKQKAAGRAWSLPQGHCVDHVGGDSRRTPCGFTARTVSTQTTGDSLTALSAAGQSTRRRLDRSGDLSGHSDRLQSPIPRVKGVGLIWREGGAVLSSRAGLTLATPDKSCTSEHSQRLASRFLGHLAMAAGEANLSKELGVPGVSKRNVSYRRYGCNQIQIIRSSVTILAGDSQLPFLVLHLDVMP</sequence>
<feature type="compositionally biased region" description="Polar residues" evidence="1">
    <location>
        <begin position="1"/>
        <end position="12"/>
    </location>
</feature>
<feature type="region of interest" description="Disordered" evidence="1">
    <location>
        <begin position="1"/>
        <end position="34"/>
    </location>
</feature>
<evidence type="ECO:0000256" key="1">
    <source>
        <dbReference type="SAM" id="MobiDB-lite"/>
    </source>
</evidence>
<dbReference type="EMBL" id="JAWDGP010001678">
    <property type="protein sequence ID" value="KAK3789239.1"/>
    <property type="molecule type" value="Genomic_DNA"/>
</dbReference>
<feature type="region of interest" description="Disordered" evidence="1">
    <location>
        <begin position="103"/>
        <end position="128"/>
    </location>
</feature>
<gene>
    <name evidence="2" type="ORF">RRG08_001629</name>
</gene>
<evidence type="ECO:0000313" key="3">
    <source>
        <dbReference type="Proteomes" id="UP001283361"/>
    </source>
</evidence>
<dbReference type="AlphaFoldDB" id="A0AAE1DZZ8"/>
<dbReference type="Proteomes" id="UP001283361">
    <property type="component" value="Unassembled WGS sequence"/>
</dbReference>
<comment type="caution">
    <text evidence="2">The sequence shown here is derived from an EMBL/GenBank/DDBJ whole genome shotgun (WGS) entry which is preliminary data.</text>
</comment>
<proteinExistence type="predicted"/>
<feature type="compositionally biased region" description="Basic and acidic residues" evidence="1">
    <location>
        <begin position="114"/>
        <end position="125"/>
    </location>
</feature>
<keyword evidence="3" id="KW-1185">Reference proteome</keyword>
<evidence type="ECO:0000313" key="2">
    <source>
        <dbReference type="EMBL" id="KAK3789239.1"/>
    </source>
</evidence>